<keyword evidence="7" id="KW-1185">Reference proteome</keyword>
<dbReference type="Proteomes" id="UP000051952">
    <property type="component" value="Unassembled WGS sequence"/>
</dbReference>
<evidence type="ECO:0000256" key="1">
    <source>
        <dbReference type="ARBA" id="ARBA00004370"/>
    </source>
</evidence>
<comment type="subcellular location">
    <subcellularLocation>
        <location evidence="1">Membrane</location>
    </subcellularLocation>
</comment>
<reference evidence="7" key="1">
    <citation type="submission" date="2015-09" db="EMBL/GenBank/DDBJ databases">
        <authorList>
            <consortium name="Pathogen Informatics"/>
        </authorList>
    </citation>
    <scope>NUCLEOTIDE SEQUENCE [LARGE SCALE GENOMIC DNA]</scope>
    <source>
        <strain evidence="7">Lake Konstanz</strain>
    </source>
</reference>
<evidence type="ECO:0000256" key="2">
    <source>
        <dbReference type="ARBA" id="ARBA00009160"/>
    </source>
</evidence>
<organism evidence="6 7">
    <name type="scientific">Bodo saltans</name>
    <name type="common">Flagellated protozoan</name>
    <dbReference type="NCBI Taxonomy" id="75058"/>
    <lineage>
        <taxon>Eukaryota</taxon>
        <taxon>Discoba</taxon>
        <taxon>Euglenozoa</taxon>
        <taxon>Kinetoplastea</taxon>
        <taxon>Metakinetoplastina</taxon>
        <taxon>Eubodonida</taxon>
        <taxon>Bodonidae</taxon>
        <taxon>Bodo</taxon>
    </lineage>
</organism>
<dbReference type="InterPro" id="IPR007014">
    <property type="entry name" value="FUN14"/>
</dbReference>
<dbReference type="PANTHER" id="PTHR21346:SF10">
    <property type="entry name" value="TRANSMEMBRANE PROTEIN"/>
    <property type="match status" value="1"/>
</dbReference>
<accession>A0A0S4IVA6</accession>
<keyword evidence="3 6" id="KW-0812">Transmembrane</keyword>
<dbReference type="OMA" id="PQKECKG"/>
<proteinExistence type="inferred from homology"/>
<dbReference type="EMBL" id="CYKH01000420">
    <property type="protein sequence ID" value="CUF84679.1"/>
    <property type="molecule type" value="Genomic_DNA"/>
</dbReference>
<keyword evidence="4" id="KW-1133">Transmembrane helix</keyword>
<dbReference type="AlphaFoldDB" id="A0A0S4IVA6"/>
<protein>
    <submittedName>
        <fullName evidence="6">Transmembrane protein, putative</fullName>
    </submittedName>
</protein>
<evidence type="ECO:0000256" key="5">
    <source>
        <dbReference type="ARBA" id="ARBA00023136"/>
    </source>
</evidence>
<evidence type="ECO:0000256" key="3">
    <source>
        <dbReference type="ARBA" id="ARBA00022692"/>
    </source>
</evidence>
<name>A0A0S4IVA6_BODSA</name>
<keyword evidence="5" id="KW-0472">Membrane</keyword>
<dbReference type="VEuPathDB" id="TriTrypDB:BSAL_66340"/>
<dbReference type="GO" id="GO:0016020">
    <property type="term" value="C:membrane"/>
    <property type="evidence" value="ECO:0007669"/>
    <property type="project" value="UniProtKB-SubCell"/>
</dbReference>
<comment type="similarity">
    <text evidence="2">Belongs to the FUN14 family.</text>
</comment>
<evidence type="ECO:0000313" key="7">
    <source>
        <dbReference type="Proteomes" id="UP000051952"/>
    </source>
</evidence>
<dbReference type="OrthoDB" id="163794at2759"/>
<sequence length="114" mass="12019">MAAIFDQIAVKDLTVSAAFGACVGVAAKKLTKDAMYGVGLGFIGLQTLSYLGYVSIDWGKVEKDIIKAVDQNNDGKFDKDDAVILSKKALEILKKGLPNAAGFTTGFAVGVKFL</sequence>
<evidence type="ECO:0000313" key="6">
    <source>
        <dbReference type="EMBL" id="CUF84679.1"/>
    </source>
</evidence>
<dbReference type="Pfam" id="PF04930">
    <property type="entry name" value="FUN14"/>
    <property type="match status" value="1"/>
</dbReference>
<dbReference type="PANTHER" id="PTHR21346">
    <property type="entry name" value="FUN14 DOMAIN CONTAINING"/>
    <property type="match status" value="1"/>
</dbReference>
<evidence type="ECO:0000256" key="4">
    <source>
        <dbReference type="ARBA" id="ARBA00022989"/>
    </source>
</evidence>
<gene>
    <name evidence="6" type="ORF">BSAL_66340</name>
</gene>